<dbReference type="Proteomes" id="UP000996601">
    <property type="component" value="Unassembled WGS sequence"/>
</dbReference>
<dbReference type="SUPFAM" id="SSF46689">
    <property type="entry name" value="Homeodomain-like"/>
    <property type="match status" value="1"/>
</dbReference>
<dbReference type="InterPro" id="IPR036388">
    <property type="entry name" value="WH-like_DNA-bd_sf"/>
</dbReference>
<keyword evidence="1" id="KW-0805">Transcription regulation</keyword>
<evidence type="ECO:0000256" key="1">
    <source>
        <dbReference type="ARBA" id="ARBA00023015"/>
    </source>
</evidence>
<evidence type="ECO:0000256" key="3">
    <source>
        <dbReference type="ARBA" id="ARBA00023163"/>
    </source>
</evidence>
<evidence type="ECO:0000259" key="4">
    <source>
        <dbReference type="PROSITE" id="PS51071"/>
    </source>
</evidence>
<organism evidence="6 7">
    <name type="scientific">Shinella lacus</name>
    <dbReference type="NCBI Taxonomy" id="2654216"/>
    <lineage>
        <taxon>Bacteria</taxon>
        <taxon>Pseudomonadati</taxon>
        <taxon>Pseudomonadota</taxon>
        <taxon>Alphaproteobacteria</taxon>
        <taxon>Hyphomicrobiales</taxon>
        <taxon>Rhizobiaceae</taxon>
        <taxon>Shinella</taxon>
    </lineage>
</organism>
<name>A0ABT1R5D7_9HYPH</name>
<keyword evidence="3" id="KW-0804">Transcription</keyword>
<dbReference type="InterPro" id="IPR001347">
    <property type="entry name" value="SIS_dom"/>
</dbReference>
<evidence type="ECO:0000259" key="5">
    <source>
        <dbReference type="PROSITE" id="PS51464"/>
    </source>
</evidence>
<feature type="domain" description="HTH rpiR-type" evidence="4">
    <location>
        <begin position="4"/>
        <end position="80"/>
    </location>
</feature>
<dbReference type="PROSITE" id="PS51464">
    <property type="entry name" value="SIS"/>
    <property type="match status" value="1"/>
</dbReference>
<dbReference type="Gene3D" id="3.40.50.10490">
    <property type="entry name" value="Glucose-6-phosphate isomerase like protein, domain 1"/>
    <property type="match status" value="1"/>
</dbReference>
<reference evidence="6" key="1">
    <citation type="submission" date="2021-07" db="EMBL/GenBank/DDBJ databases">
        <title>Shinella sp. nov., a novel member of the genus Shinella from water.</title>
        <authorList>
            <person name="Deng Y."/>
        </authorList>
    </citation>
    <scope>NUCLEOTIDE SEQUENCE</scope>
    <source>
        <strain evidence="6">CPCC 100929</strain>
    </source>
</reference>
<proteinExistence type="predicted"/>
<comment type="caution">
    <text evidence="6">The sequence shown here is derived from an EMBL/GenBank/DDBJ whole genome shotgun (WGS) entry which is preliminary data.</text>
</comment>
<dbReference type="SUPFAM" id="SSF53697">
    <property type="entry name" value="SIS domain"/>
    <property type="match status" value="1"/>
</dbReference>
<dbReference type="RefSeq" id="WP_256116614.1">
    <property type="nucleotide sequence ID" value="NZ_WHSB02000003.1"/>
</dbReference>
<dbReference type="InterPro" id="IPR000281">
    <property type="entry name" value="HTH_RpiR"/>
</dbReference>
<dbReference type="InterPro" id="IPR009057">
    <property type="entry name" value="Homeodomain-like_sf"/>
</dbReference>
<evidence type="ECO:0000256" key="2">
    <source>
        <dbReference type="ARBA" id="ARBA00023125"/>
    </source>
</evidence>
<dbReference type="Pfam" id="PF01380">
    <property type="entry name" value="SIS"/>
    <property type="match status" value="1"/>
</dbReference>
<dbReference type="Pfam" id="PF01418">
    <property type="entry name" value="HTH_6"/>
    <property type="match status" value="1"/>
</dbReference>
<dbReference type="PROSITE" id="PS51071">
    <property type="entry name" value="HTH_RPIR"/>
    <property type="match status" value="1"/>
</dbReference>
<feature type="domain" description="SIS" evidence="5">
    <location>
        <begin position="123"/>
        <end position="263"/>
    </location>
</feature>
<gene>
    <name evidence="6" type="ORF">GB927_010030</name>
</gene>
<dbReference type="PANTHER" id="PTHR30514">
    <property type="entry name" value="GLUCOKINASE"/>
    <property type="match status" value="1"/>
</dbReference>
<dbReference type="InterPro" id="IPR046348">
    <property type="entry name" value="SIS_dom_sf"/>
</dbReference>
<dbReference type="EMBL" id="WHSB02000003">
    <property type="protein sequence ID" value="MCQ4630375.1"/>
    <property type="molecule type" value="Genomic_DNA"/>
</dbReference>
<dbReference type="CDD" id="cd05013">
    <property type="entry name" value="SIS_RpiR"/>
    <property type="match status" value="1"/>
</dbReference>
<keyword evidence="2" id="KW-0238">DNA-binding</keyword>
<evidence type="ECO:0000313" key="6">
    <source>
        <dbReference type="EMBL" id="MCQ4630375.1"/>
    </source>
</evidence>
<dbReference type="Gene3D" id="1.10.10.10">
    <property type="entry name" value="Winged helix-like DNA-binding domain superfamily/Winged helix DNA-binding domain"/>
    <property type="match status" value="1"/>
</dbReference>
<keyword evidence="7" id="KW-1185">Reference proteome</keyword>
<accession>A0ABT1R5D7</accession>
<dbReference type="InterPro" id="IPR035472">
    <property type="entry name" value="RpiR-like_SIS"/>
</dbReference>
<dbReference type="PANTHER" id="PTHR30514:SF1">
    <property type="entry name" value="HTH-TYPE TRANSCRIPTIONAL REGULATOR HEXR-RELATED"/>
    <property type="match status" value="1"/>
</dbReference>
<protein>
    <submittedName>
        <fullName evidence="6">MurR/RpiR family transcriptional regulator</fullName>
    </submittedName>
</protein>
<evidence type="ECO:0000313" key="7">
    <source>
        <dbReference type="Proteomes" id="UP000996601"/>
    </source>
</evidence>
<sequence>MTSDSLLQRILQESHEMGTAEARVARFVSTQPNQVLHMSMAKLSEECDVSDPTIMRFCRRFGFQGYQDFKLYLAQSLVPSAPFAYEQIVAGDSVENIVRKTARNSLNAIQRGLEDIIPAQIEAGAKLLNGATWIGIYSSGISEITGVDAEHKFQRLGLRCAAVNGRKKQWLHAETSKPSEVALIFSQSGHTKQMVEVATAVRARGARVVSITAADSPLASISDVLIAVTPYERTELLTPIASRLNHHLVVNMLVTSMAVISGSEFPDQLPALDSWQTDKI</sequence>
<dbReference type="InterPro" id="IPR047640">
    <property type="entry name" value="RpiR-like"/>
</dbReference>